<proteinExistence type="predicted"/>
<gene>
    <name evidence="2" type="ORF">MGWOODY_Smn393</name>
</gene>
<reference evidence="2" key="1">
    <citation type="submission" date="2015-10" db="EMBL/GenBank/DDBJ databases">
        <authorList>
            <person name="Gilbert D.G."/>
        </authorList>
    </citation>
    <scope>NUCLEOTIDE SEQUENCE</scope>
</reference>
<evidence type="ECO:0000313" key="2">
    <source>
        <dbReference type="EMBL" id="CUS46631.1"/>
    </source>
</evidence>
<dbReference type="EMBL" id="CZQE01000384">
    <property type="protein sequence ID" value="CUS46631.1"/>
    <property type="molecule type" value="Genomic_DNA"/>
</dbReference>
<protein>
    <recommendedName>
        <fullName evidence="1">DUF2726 domain-containing protein</fullName>
    </recommendedName>
</protein>
<accession>A0A160TPE0</accession>
<organism evidence="2">
    <name type="scientific">hydrothermal vent metagenome</name>
    <dbReference type="NCBI Taxonomy" id="652676"/>
    <lineage>
        <taxon>unclassified sequences</taxon>
        <taxon>metagenomes</taxon>
        <taxon>ecological metagenomes</taxon>
    </lineage>
</organism>
<dbReference type="AlphaFoldDB" id="A0A160TPE0"/>
<name>A0A160TPE0_9ZZZZ</name>
<feature type="domain" description="DUF2726" evidence="1">
    <location>
        <begin position="39"/>
        <end position="133"/>
    </location>
</feature>
<evidence type="ECO:0000259" key="1">
    <source>
        <dbReference type="Pfam" id="PF10881"/>
    </source>
</evidence>
<dbReference type="InterPro" id="IPR024402">
    <property type="entry name" value="DUF2726"/>
</dbReference>
<sequence>MSTFEFLASLLLVGVIVALGWSKMSRGFTPQKPLDPVARPFMTQREQAMLAALEHILPMYRLHAQVSMGALLKVPSVPGRRPTPADWNRFQRKIIDFVVEDPTTGRVVALIEIDDRSHDPGKDRERDAMTARAGYHTLRIPAGASPTVQTVLGFVGDLRDGAASAAYQG</sequence>
<dbReference type="Pfam" id="PF10881">
    <property type="entry name" value="DUF2726"/>
    <property type="match status" value="1"/>
</dbReference>